<dbReference type="PROSITE" id="PS50011">
    <property type="entry name" value="PROTEIN_KINASE_DOM"/>
    <property type="match status" value="1"/>
</dbReference>
<evidence type="ECO:0000256" key="9">
    <source>
        <dbReference type="ARBA" id="ARBA00022840"/>
    </source>
</evidence>
<keyword evidence="7" id="KW-0547">Nucleotide-binding</keyword>
<dbReference type="PROSITE" id="PS50294">
    <property type="entry name" value="WD_REPEATS_REGION"/>
    <property type="match status" value="2"/>
</dbReference>
<dbReference type="InterPro" id="IPR036322">
    <property type="entry name" value="WD40_repeat_dom_sf"/>
</dbReference>
<dbReference type="InParanoid" id="A8WTL0"/>
<dbReference type="InterPro" id="IPR045162">
    <property type="entry name" value="Vps15-like"/>
</dbReference>
<evidence type="ECO:0000313" key="15">
    <source>
        <dbReference type="WormBase" id="CBG02750"/>
    </source>
</evidence>
<dbReference type="WormBase" id="CBG02750">
    <property type="protein sequence ID" value="CBP39716"/>
    <property type="gene ID" value="WBGene00025746"/>
    <property type="gene designation" value="Cbr-vps-15"/>
</dbReference>
<feature type="repeat" description="HEAT" evidence="10">
    <location>
        <begin position="419"/>
        <end position="457"/>
    </location>
</feature>
<dbReference type="InterPro" id="IPR000719">
    <property type="entry name" value="Prot_kinase_dom"/>
</dbReference>
<dbReference type="InterPro" id="IPR016024">
    <property type="entry name" value="ARM-type_fold"/>
</dbReference>
<dbReference type="GO" id="GO:0045324">
    <property type="term" value="P:late endosome to vacuole transport"/>
    <property type="evidence" value="ECO:0000318"/>
    <property type="project" value="GO_Central"/>
</dbReference>
<dbReference type="FunFam" id="1.10.510.10:FF:001883">
    <property type="entry name" value="Related to yeast Vacuolar Protein Sorting factor"/>
    <property type="match status" value="1"/>
</dbReference>
<reference evidence="13 14" key="1">
    <citation type="journal article" date="2003" name="PLoS Biol.">
        <title>The genome sequence of Caenorhabditis briggsae: a platform for comparative genomics.</title>
        <authorList>
            <person name="Stein L.D."/>
            <person name="Bao Z."/>
            <person name="Blasiar D."/>
            <person name="Blumenthal T."/>
            <person name="Brent M.R."/>
            <person name="Chen N."/>
            <person name="Chinwalla A."/>
            <person name="Clarke L."/>
            <person name="Clee C."/>
            <person name="Coghlan A."/>
            <person name="Coulson A."/>
            <person name="D'Eustachio P."/>
            <person name="Fitch D.H."/>
            <person name="Fulton L.A."/>
            <person name="Fulton R.E."/>
            <person name="Griffiths-Jones S."/>
            <person name="Harris T.W."/>
            <person name="Hillier L.W."/>
            <person name="Kamath R."/>
            <person name="Kuwabara P.E."/>
            <person name="Mardis E.R."/>
            <person name="Marra M.A."/>
            <person name="Miner T.L."/>
            <person name="Minx P."/>
            <person name="Mullikin J.C."/>
            <person name="Plumb R.W."/>
            <person name="Rogers J."/>
            <person name="Schein J.E."/>
            <person name="Sohrmann M."/>
            <person name="Spieth J."/>
            <person name="Stajich J.E."/>
            <person name="Wei C."/>
            <person name="Willey D."/>
            <person name="Wilson R.K."/>
            <person name="Durbin R."/>
            <person name="Waterston R.H."/>
        </authorList>
    </citation>
    <scope>NUCLEOTIDE SEQUENCE [LARGE SCALE GENOMIC DNA]</scope>
    <source>
        <strain evidence="13 14">AF16</strain>
    </source>
</reference>
<accession>A8WTL0</accession>
<dbReference type="GO" id="GO:0034271">
    <property type="term" value="C:phosphatidylinositol 3-kinase complex, class III, type I"/>
    <property type="evidence" value="ECO:0000318"/>
    <property type="project" value="GO_Central"/>
</dbReference>
<evidence type="ECO:0000256" key="8">
    <source>
        <dbReference type="ARBA" id="ARBA00022777"/>
    </source>
</evidence>
<evidence type="ECO:0000256" key="6">
    <source>
        <dbReference type="ARBA" id="ARBA00022737"/>
    </source>
</evidence>
<evidence type="ECO:0000256" key="3">
    <source>
        <dbReference type="ARBA" id="ARBA00022527"/>
    </source>
</evidence>
<dbReference type="SUPFAM" id="SSF50978">
    <property type="entry name" value="WD40 repeat-like"/>
    <property type="match status" value="1"/>
</dbReference>
<dbReference type="STRING" id="6238.A8WTL0"/>
<dbReference type="SUPFAM" id="SSF56112">
    <property type="entry name" value="Protein kinase-like (PK-like)"/>
    <property type="match status" value="1"/>
</dbReference>
<keyword evidence="3" id="KW-0723">Serine/threonine-protein kinase</keyword>
<evidence type="ECO:0000256" key="10">
    <source>
        <dbReference type="PROSITE-ProRule" id="PRU00103"/>
    </source>
</evidence>
<evidence type="ECO:0000256" key="11">
    <source>
        <dbReference type="PROSITE-ProRule" id="PRU00221"/>
    </source>
</evidence>
<dbReference type="InterPro" id="IPR021133">
    <property type="entry name" value="HEAT_type_2"/>
</dbReference>
<dbReference type="RefSeq" id="XP_002631003.1">
    <property type="nucleotide sequence ID" value="XM_002630957.1"/>
</dbReference>
<sequence length="1351" mass="152322">MGNVNSLFTTNPSEILPVEVYLNDLSCDAVENLGSTRFMKVARGRTHEGVFVYKVFVRQDLASLDPFPQRIIDIRKALMKSPNCCPIKKVLVKQKYAVMVRAFQKHTLFDRMSTRPFVVEAEKMWYIFLLFKALSQCETAGVCHGDLKSQNVLISSTNWLQVTDFAPFKPCFLTHDNPSSFTFFFDTSRRQSCYIAPERFISATEYEEKLKNGQEEWLFGSLTPKMDMFSAGCIVFELLCDRPPFTYSSLCEYRSMNDSDAANMLLRLIQDVPLAYRPLLRLLLNRDPTFRISANAVLTGAALKFPNILESFLFRYLDRFRPLYGASTSQDSTTDDFSQALEFSYLEPDDVISKLKREKQLWWARLSESDESKSFAFLFVSLITANLRALRTIQAKTDAIRMLVELSSISDSSVAIDRILPYFTYLWSDPETQVRATAVTAVAELLAPIKPKTFEESLVFVDFLFPLLNSMSNDSVDCPQHVLFAIATSLGQFADTAYRFYTVGREIRQATPYDDEVSTTGDLQQNDDAGALLHGVSAMFSALCSKDPMVKRCLVESKSLILLYHFFLKIGNDDTLLRFLCTFLNAKTEWRLRAAFFDSLPVCVQKRSEGMVPLLQLARLQDGEEHVITRALGCIHILIKNENLDRLSVKKLLDDVLPFLVHPNDWVRSAVCDILLAINSQWHKAEIHVKLIPLVSPFIEESKRRILTLQSKSVLMSQLIDPIPRVTFNQIIELSLDNTTALTTLLELHYTMGKPFEAGSWFNPIFPKIKTENIAGVVEHNDLKAALETRKRLIWAVHVFRKLFERMAETRNTAGMETYLTRQVGTIDLSALAHSRVRRKEFTYGDDSAITGNVKPTTVINIPNSSNKRRDTLMLSGEVVYEEEERIVTNTPTPYHSVKSSTFDNTVNEMLAHLNDVHMKNVNSRPKRPLVASASHPVLSASASGGSLGGSSNNVKGTIITHLHEHSGKVTKLSANRECDFFLSGSADGTVKVWKTRAVLGEGYGAARSEDTWLPNELKRECVNSVGWNDQYPCAASNDGYVRWADLGQGKARIITQVRIPEAEGAPVYLHCNGPMTVVRTHHGALYGIDLRVGASEGPLKRHDIWRKKFQETHGLITCSAIDPWQQSWMVLGNNSSQRNLMLYDLRFREEVLRWESPHINVQPHAVWTNPVSRQDSPEVLVGFTMQGEVSSYELGAQPLRKKVFWTGGAPILTYSAVDPRKQETLVTRALCVCEKTGVVYTGDTRGAIRKWNPSRAIGCEILSSPPKGRSAYRTIFEENDIANTPSGSSTDPLVIYERNVLDTEAKENQKVVPLDSKPSTYHRTPITDMTLLNSELLVSAGYDGVIKIWK</sequence>
<dbReference type="EMBL" id="HE601438">
    <property type="protein sequence ID" value="CAP23822.1"/>
    <property type="molecule type" value="Genomic_DNA"/>
</dbReference>
<dbReference type="InterPro" id="IPR015943">
    <property type="entry name" value="WD40/YVTN_repeat-like_dom_sf"/>
</dbReference>
<dbReference type="InterPro" id="IPR008271">
    <property type="entry name" value="Ser/Thr_kinase_AS"/>
</dbReference>
<dbReference type="GO" id="GO:0071561">
    <property type="term" value="C:nucleus-vacuole junction"/>
    <property type="evidence" value="ECO:0000318"/>
    <property type="project" value="GO_Central"/>
</dbReference>
<dbReference type="GO" id="GO:0000425">
    <property type="term" value="P:pexophagy"/>
    <property type="evidence" value="ECO:0000318"/>
    <property type="project" value="GO_Central"/>
</dbReference>
<dbReference type="HOGENOM" id="CLU_265832_0_0_1"/>
<evidence type="ECO:0000256" key="4">
    <source>
        <dbReference type="ARBA" id="ARBA00022574"/>
    </source>
</evidence>
<keyword evidence="14" id="KW-1185">Reference proteome</keyword>
<dbReference type="InterPro" id="IPR011009">
    <property type="entry name" value="Kinase-like_dom_sf"/>
</dbReference>
<dbReference type="PROSITE" id="PS00108">
    <property type="entry name" value="PROTEIN_KINASE_ST"/>
    <property type="match status" value="1"/>
</dbReference>
<proteinExistence type="predicted"/>
<comment type="subcellular location">
    <subcellularLocation>
        <location evidence="1">Cytoplasmic vesicle</location>
        <location evidence="1">Autophagosome</location>
    </subcellularLocation>
</comment>
<gene>
    <name evidence="15" type="primary">vps-15</name>
    <name evidence="13 15" type="ORF">CBG02750</name>
    <name evidence="13" type="ORF">CBG_02750</name>
</gene>
<keyword evidence="8" id="KW-0418">Kinase</keyword>
<dbReference type="GO" id="GO:0034272">
    <property type="term" value="C:phosphatidylinositol 3-kinase complex, class III, type II"/>
    <property type="evidence" value="ECO:0000318"/>
    <property type="project" value="GO_Central"/>
</dbReference>
<dbReference type="SMART" id="SM00320">
    <property type="entry name" value="WD40"/>
    <property type="match status" value="2"/>
</dbReference>
<dbReference type="Pfam" id="PF22956">
    <property type="entry name" value="VPS15-like_hel"/>
    <property type="match status" value="1"/>
</dbReference>
<dbReference type="GO" id="GO:0005776">
    <property type="term" value="C:autophagosome"/>
    <property type="evidence" value="ECO:0007669"/>
    <property type="project" value="UniProtKB-SubCell"/>
</dbReference>
<dbReference type="SUPFAM" id="SSF48371">
    <property type="entry name" value="ARM repeat"/>
    <property type="match status" value="1"/>
</dbReference>
<evidence type="ECO:0000259" key="12">
    <source>
        <dbReference type="PROSITE" id="PS50011"/>
    </source>
</evidence>
<keyword evidence="5" id="KW-0808">Transferase</keyword>
<dbReference type="GO" id="GO:0005524">
    <property type="term" value="F:ATP binding"/>
    <property type="evidence" value="ECO:0007669"/>
    <property type="project" value="UniProtKB-KW"/>
</dbReference>
<keyword evidence="6" id="KW-0677">Repeat</keyword>
<dbReference type="CTD" id="8572518"/>
<dbReference type="FunFam" id="1.25.10.10:FF:001434">
    <property type="entry name" value="Related to yeast Vacuolar Protein Sorting factor"/>
    <property type="match status" value="1"/>
</dbReference>
<name>A8WTL0_CAEBR</name>
<keyword evidence="9" id="KW-0067">ATP-binding</keyword>
<evidence type="ECO:0000256" key="5">
    <source>
        <dbReference type="ARBA" id="ARBA00022679"/>
    </source>
</evidence>
<dbReference type="FunFam" id="1.25.10.10:FF:001215">
    <property type="entry name" value="Related to yeast Vacuolar Protein Sorting factor"/>
    <property type="match status" value="1"/>
</dbReference>
<dbReference type="Pfam" id="PF00069">
    <property type="entry name" value="Pkinase"/>
    <property type="match status" value="1"/>
</dbReference>
<dbReference type="PANTHER" id="PTHR17583:SF0">
    <property type="entry name" value="PHOSPHOINOSITIDE 3-KINASE REGULATORY SUBUNIT 4"/>
    <property type="match status" value="1"/>
</dbReference>
<dbReference type="OMA" id="MLMMRID"/>
<dbReference type="PROSITE" id="PS50082">
    <property type="entry name" value="WD_REPEATS_2"/>
    <property type="match status" value="2"/>
</dbReference>
<organism evidence="13 14">
    <name type="scientific">Caenorhabditis briggsae</name>
    <dbReference type="NCBI Taxonomy" id="6238"/>
    <lineage>
        <taxon>Eukaryota</taxon>
        <taxon>Metazoa</taxon>
        <taxon>Ecdysozoa</taxon>
        <taxon>Nematoda</taxon>
        <taxon>Chromadorea</taxon>
        <taxon>Rhabditida</taxon>
        <taxon>Rhabditina</taxon>
        <taxon>Rhabditomorpha</taxon>
        <taxon>Rhabditoidea</taxon>
        <taxon>Rhabditidae</taxon>
        <taxon>Peloderinae</taxon>
        <taxon>Caenorhabditis</taxon>
    </lineage>
</organism>
<dbReference type="PANTHER" id="PTHR17583">
    <property type="entry name" value="PHOSPHOINOSITIDE 3-KINASE REGULATORY SUBUNIT 4"/>
    <property type="match status" value="1"/>
</dbReference>
<dbReference type="GO" id="GO:0006623">
    <property type="term" value="P:protein targeting to vacuole"/>
    <property type="evidence" value="ECO:0000318"/>
    <property type="project" value="GO_Central"/>
</dbReference>
<evidence type="ECO:0000256" key="1">
    <source>
        <dbReference type="ARBA" id="ARBA00004419"/>
    </source>
</evidence>
<reference evidence="13 14" key="2">
    <citation type="journal article" date="2011" name="PLoS Genet.">
        <title>Caenorhabditis briggsae recombinant inbred line genotypes reveal inter-strain incompatibility and the evolution of recombination.</title>
        <authorList>
            <person name="Ross J.A."/>
            <person name="Koboldt D.C."/>
            <person name="Staisch J.E."/>
            <person name="Chamberlin H.M."/>
            <person name="Gupta B.P."/>
            <person name="Miller R.D."/>
            <person name="Baird S.E."/>
            <person name="Haag E.S."/>
        </authorList>
    </citation>
    <scope>NUCLEOTIDE SEQUENCE [LARGE SCALE GENOMIC DNA]</scope>
    <source>
        <strain evidence="13 14">AF16</strain>
    </source>
</reference>
<feature type="repeat" description="WD" evidence="11">
    <location>
        <begin position="963"/>
        <end position="997"/>
    </location>
</feature>
<evidence type="ECO:0000313" key="14">
    <source>
        <dbReference type="Proteomes" id="UP000008549"/>
    </source>
</evidence>
<dbReference type="PROSITE" id="PS50077">
    <property type="entry name" value="HEAT_REPEAT"/>
    <property type="match status" value="1"/>
</dbReference>
<feature type="domain" description="Protein kinase" evidence="12">
    <location>
        <begin position="27"/>
        <end position="313"/>
    </location>
</feature>
<dbReference type="GO" id="GO:0004674">
    <property type="term" value="F:protein serine/threonine kinase activity"/>
    <property type="evidence" value="ECO:0000318"/>
    <property type="project" value="GO_Central"/>
</dbReference>
<dbReference type="InterPro" id="IPR001680">
    <property type="entry name" value="WD40_rpt"/>
</dbReference>
<keyword evidence="4 11" id="KW-0853">WD repeat</keyword>
<dbReference type="GeneID" id="8572518"/>
<dbReference type="Gene3D" id="1.25.10.10">
    <property type="entry name" value="Leucine-rich Repeat Variant"/>
    <property type="match status" value="2"/>
</dbReference>
<dbReference type="GO" id="GO:0005770">
    <property type="term" value="C:late endosome"/>
    <property type="evidence" value="ECO:0000318"/>
    <property type="project" value="GO_Central"/>
</dbReference>
<feature type="repeat" description="WD" evidence="11">
    <location>
        <begin position="1320"/>
        <end position="1351"/>
    </location>
</feature>
<dbReference type="InterPro" id="IPR011989">
    <property type="entry name" value="ARM-like"/>
</dbReference>
<dbReference type="eggNOG" id="KOG1240">
    <property type="taxonomic scope" value="Eukaryota"/>
</dbReference>
<evidence type="ECO:0000256" key="7">
    <source>
        <dbReference type="ARBA" id="ARBA00022741"/>
    </source>
</evidence>
<dbReference type="Proteomes" id="UP000008549">
    <property type="component" value="Unassembled WGS sequence"/>
</dbReference>
<dbReference type="CDD" id="cd13980">
    <property type="entry name" value="STKc_Vps15"/>
    <property type="match status" value="1"/>
</dbReference>
<dbReference type="Gene3D" id="2.130.10.10">
    <property type="entry name" value="YVTN repeat-like/Quinoprotein amine dehydrogenase"/>
    <property type="match status" value="2"/>
</dbReference>
<protein>
    <recommendedName>
        <fullName evidence="2">non-specific serine/threonine protein kinase</fullName>
        <ecNumber evidence="2">2.7.11.1</ecNumber>
    </recommendedName>
</protein>
<evidence type="ECO:0000313" key="13">
    <source>
        <dbReference type="EMBL" id="CAP23822.1"/>
    </source>
</evidence>
<dbReference type="InterPro" id="IPR055231">
    <property type="entry name" value="2AA_helical"/>
</dbReference>
<dbReference type="Gene3D" id="1.10.510.10">
    <property type="entry name" value="Transferase(Phosphotransferase) domain 1"/>
    <property type="match status" value="1"/>
</dbReference>
<dbReference type="SMART" id="SM00220">
    <property type="entry name" value="S_TKc"/>
    <property type="match status" value="1"/>
</dbReference>
<dbReference type="EC" id="2.7.11.1" evidence="2"/>
<dbReference type="KEGG" id="cbr:CBG_02750"/>
<dbReference type="FunCoup" id="A8WTL0">
    <property type="interactions" value="2742"/>
</dbReference>
<evidence type="ECO:0000256" key="2">
    <source>
        <dbReference type="ARBA" id="ARBA00012513"/>
    </source>
</evidence>
<dbReference type="Pfam" id="PF00400">
    <property type="entry name" value="WD40"/>
    <property type="match status" value="2"/>
</dbReference>